<keyword evidence="2 6" id="KW-0238">DNA-binding</keyword>
<dbReference type="SUPFAM" id="SSF47413">
    <property type="entry name" value="lambda repressor-like DNA-binding domains"/>
    <property type="match status" value="1"/>
</dbReference>
<keyword evidence="1" id="KW-0805">Transcription regulation</keyword>
<dbReference type="Gene3D" id="1.10.260.40">
    <property type="entry name" value="lambda repressor-like DNA-binding domains"/>
    <property type="match status" value="1"/>
</dbReference>
<dbReference type="PROSITE" id="PS50943">
    <property type="entry name" value="HTH_CROC1"/>
    <property type="match status" value="1"/>
</dbReference>
<protein>
    <submittedName>
        <fullName evidence="6">DNA-binding LacI/PurR family transcriptional regulator</fullName>
    </submittedName>
</protein>
<accession>A0A7W4TRJ6</accession>
<dbReference type="InterPro" id="IPR028082">
    <property type="entry name" value="Peripla_BP_I"/>
</dbReference>
<dbReference type="PANTHER" id="PTHR30146">
    <property type="entry name" value="LACI-RELATED TRANSCRIPTIONAL REPRESSOR"/>
    <property type="match status" value="1"/>
</dbReference>
<reference evidence="6 7" key="2">
    <citation type="submission" date="2020-08" db="EMBL/GenBank/DDBJ databases">
        <authorList>
            <person name="Partida-Martinez L."/>
            <person name="Huntemann M."/>
            <person name="Clum A."/>
            <person name="Wang J."/>
            <person name="Palaniappan K."/>
            <person name="Ritter S."/>
            <person name="Chen I.-M."/>
            <person name="Stamatis D."/>
            <person name="Reddy T."/>
            <person name="O'Malley R."/>
            <person name="Daum C."/>
            <person name="Shapiro N."/>
            <person name="Ivanova N."/>
            <person name="Kyrpides N."/>
            <person name="Woyke T."/>
        </authorList>
    </citation>
    <scope>NUCLEOTIDE SEQUENCE [LARGE SCALE GENOMIC DNA]</scope>
    <source>
        <strain evidence="6 7">AS2.23</strain>
    </source>
</reference>
<gene>
    <name evidence="6" type="ORF">FHR75_004245</name>
</gene>
<dbReference type="AlphaFoldDB" id="A0A7W4TRJ6"/>
<dbReference type="InterPro" id="IPR000843">
    <property type="entry name" value="HTH_LacI"/>
</dbReference>
<feature type="domain" description="HTH lacI-type" evidence="4">
    <location>
        <begin position="14"/>
        <end position="64"/>
    </location>
</feature>
<dbReference type="SUPFAM" id="SSF53822">
    <property type="entry name" value="Periplasmic binding protein-like I"/>
    <property type="match status" value="1"/>
</dbReference>
<evidence type="ECO:0000313" key="7">
    <source>
        <dbReference type="Proteomes" id="UP000533269"/>
    </source>
</evidence>
<evidence type="ECO:0000256" key="2">
    <source>
        <dbReference type="ARBA" id="ARBA00023125"/>
    </source>
</evidence>
<dbReference type="InterPro" id="IPR010982">
    <property type="entry name" value="Lambda_DNA-bd_dom_sf"/>
</dbReference>
<dbReference type="GO" id="GO:0000976">
    <property type="term" value="F:transcription cis-regulatory region binding"/>
    <property type="evidence" value="ECO:0007669"/>
    <property type="project" value="TreeGrafter"/>
</dbReference>
<dbReference type="CDD" id="cd01392">
    <property type="entry name" value="HTH_LacI"/>
    <property type="match status" value="1"/>
</dbReference>
<dbReference type="SMART" id="SM00354">
    <property type="entry name" value="HTH_LACI"/>
    <property type="match status" value="1"/>
</dbReference>
<dbReference type="PANTHER" id="PTHR30146:SF109">
    <property type="entry name" value="HTH-TYPE TRANSCRIPTIONAL REGULATOR GALS"/>
    <property type="match status" value="1"/>
</dbReference>
<dbReference type="Pfam" id="PF13377">
    <property type="entry name" value="Peripla_BP_3"/>
    <property type="match status" value="1"/>
</dbReference>
<organism evidence="6 7">
    <name type="scientific">Kineococcus radiotolerans</name>
    <dbReference type="NCBI Taxonomy" id="131568"/>
    <lineage>
        <taxon>Bacteria</taxon>
        <taxon>Bacillati</taxon>
        <taxon>Actinomycetota</taxon>
        <taxon>Actinomycetes</taxon>
        <taxon>Kineosporiales</taxon>
        <taxon>Kineosporiaceae</taxon>
        <taxon>Kineococcus</taxon>
    </lineage>
</organism>
<comment type="caution">
    <text evidence="6">The sequence shown here is derived from an EMBL/GenBank/DDBJ whole genome shotgun (WGS) entry which is preliminary data.</text>
</comment>
<evidence type="ECO:0000259" key="5">
    <source>
        <dbReference type="PROSITE" id="PS50943"/>
    </source>
</evidence>
<evidence type="ECO:0000313" key="6">
    <source>
        <dbReference type="EMBL" id="MBB2903403.1"/>
    </source>
</evidence>
<dbReference type="InterPro" id="IPR001387">
    <property type="entry name" value="Cro/C1-type_HTH"/>
</dbReference>
<evidence type="ECO:0000256" key="3">
    <source>
        <dbReference type="ARBA" id="ARBA00023163"/>
    </source>
</evidence>
<dbReference type="PROSITE" id="PS50932">
    <property type="entry name" value="HTH_LACI_2"/>
    <property type="match status" value="1"/>
</dbReference>
<dbReference type="Gene3D" id="3.40.50.2300">
    <property type="match status" value="2"/>
</dbReference>
<evidence type="ECO:0000259" key="4">
    <source>
        <dbReference type="PROSITE" id="PS50932"/>
    </source>
</evidence>
<dbReference type="Proteomes" id="UP000533269">
    <property type="component" value="Unassembled WGS sequence"/>
</dbReference>
<feature type="domain" description="HTH cro/C1-type" evidence="5">
    <location>
        <begin position="14"/>
        <end position="54"/>
    </location>
</feature>
<reference evidence="6 7" key="1">
    <citation type="submission" date="2020-08" db="EMBL/GenBank/DDBJ databases">
        <title>The Agave Microbiome: Exploring the role of microbial communities in plant adaptations to desert environments.</title>
        <authorList>
            <person name="Partida-Martinez L.P."/>
        </authorList>
    </citation>
    <scope>NUCLEOTIDE SEQUENCE [LARGE SCALE GENOMIC DNA]</scope>
    <source>
        <strain evidence="6 7">AS2.23</strain>
    </source>
</reference>
<dbReference type="Pfam" id="PF00356">
    <property type="entry name" value="LacI"/>
    <property type="match status" value="1"/>
</dbReference>
<dbReference type="InterPro" id="IPR046335">
    <property type="entry name" value="LacI/GalR-like_sensor"/>
</dbReference>
<sequence>MDQDRTPRTPSGIEVARRAGVSQKTVSRVVNGEAYVSAAVREKVLAAMEELGYRPNLAARALTSGRSRRIGVVWLGSPLHGPSQALVALEHAARDLGYSVSLAASKGGDMLAAVESLLAQGVDGIVLDEPVDDHPLLALTTTVPVVSVGRVGTAPGADVEVETQDLAAGAAAATDHLLDLGHPTVHHVAGPEDWWSARDRAQGWRNALQRRKITVPDVIPGDWTAASGYAAGRTLLDRDDVTAVFCANDEMALGLIRSWVETGRSIPADLSVVGVDDIPVAAFTSPPLTTVRQNFELTATSAVARLVARIEGGSPVAPPTPSVPQLIVRASTAPPRGA</sequence>
<evidence type="ECO:0000256" key="1">
    <source>
        <dbReference type="ARBA" id="ARBA00023015"/>
    </source>
</evidence>
<proteinExistence type="predicted"/>
<dbReference type="CDD" id="cd01574">
    <property type="entry name" value="PBP1_LacI"/>
    <property type="match status" value="1"/>
</dbReference>
<keyword evidence="3" id="KW-0804">Transcription</keyword>
<dbReference type="GO" id="GO:0003700">
    <property type="term" value="F:DNA-binding transcription factor activity"/>
    <property type="evidence" value="ECO:0007669"/>
    <property type="project" value="TreeGrafter"/>
</dbReference>
<name>A0A7W4TRJ6_KINRA</name>
<dbReference type="RefSeq" id="WP_221184256.1">
    <property type="nucleotide sequence ID" value="NZ_JACHVY010000007.1"/>
</dbReference>
<dbReference type="EMBL" id="JACHVY010000007">
    <property type="protein sequence ID" value="MBB2903403.1"/>
    <property type="molecule type" value="Genomic_DNA"/>
</dbReference>